<sequence>MEEHSMTNYILIYDDCCFYEIVLLGYFMRYSNMGEQPCSYCMAVPAEGPHRDTIRTAEGFRVQADTYLEDIDPEEVTSFIIPGGDISRVRGEDLSAFLHSLDRDKSCIFAICAGVDLLEEYGFLEGKNSIRTSPELAVSDGLLVTARPNGYVDFAVEAGKAIGLFTDEADIAETLDFFKFHKSES</sequence>
<dbReference type="EMBL" id="WNME01000002">
    <property type="protein sequence ID" value="MUB62062.1"/>
    <property type="molecule type" value="Genomic_DNA"/>
</dbReference>
<dbReference type="Pfam" id="PF01965">
    <property type="entry name" value="DJ-1_PfpI"/>
    <property type="match status" value="1"/>
</dbReference>
<protein>
    <submittedName>
        <fullName evidence="2">Thiamine biosynthesis protein ThiJ</fullName>
    </submittedName>
</protein>
<dbReference type="Gene3D" id="3.40.50.880">
    <property type="match status" value="1"/>
</dbReference>
<gene>
    <name evidence="2" type="ORF">GNE07_03100</name>
</gene>
<dbReference type="SUPFAM" id="SSF52317">
    <property type="entry name" value="Class I glutamine amidotransferase-like"/>
    <property type="match status" value="1"/>
</dbReference>
<dbReference type="AlphaFoldDB" id="A0AAW9WAS3"/>
<comment type="caution">
    <text evidence="2">The sequence shown here is derived from an EMBL/GenBank/DDBJ whole genome shotgun (WGS) entry which is preliminary data.</text>
</comment>
<reference evidence="2 3" key="1">
    <citation type="submission" date="2019-09" db="EMBL/GenBank/DDBJ databases">
        <title>Draft genome sequencing of Hungatella hathewayi 123Y-2.</title>
        <authorList>
            <person name="Lv Q."/>
            <person name="Li S."/>
        </authorList>
    </citation>
    <scope>NUCLEOTIDE SEQUENCE [LARGE SCALE GENOMIC DNA]</scope>
    <source>
        <strain evidence="2 3">123Y-2</strain>
    </source>
</reference>
<evidence type="ECO:0000313" key="3">
    <source>
        <dbReference type="Proteomes" id="UP000434223"/>
    </source>
</evidence>
<organism evidence="2 3">
    <name type="scientific">Hungatella hathewayi</name>
    <dbReference type="NCBI Taxonomy" id="154046"/>
    <lineage>
        <taxon>Bacteria</taxon>
        <taxon>Bacillati</taxon>
        <taxon>Bacillota</taxon>
        <taxon>Clostridia</taxon>
        <taxon>Lachnospirales</taxon>
        <taxon>Lachnospiraceae</taxon>
        <taxon>Hungatella</taxon>
    </lineage>
</organism>
<dbReference type="InterPro" id="IPR002818">
    <property type="entry name" value="DJ-1/PfpI"/>
</dbReference>
<evidence type="ECO:0000259" key="1">
    <source>
        <dbReference type="Pfam" id="PF01965"/>
    </source>
</evidence>
<name>A0AAW9WAS3_9FIRM</name>
<evidence type="ECO:0000313" key="2">
    <source>
        <dbReference type="EMBL" id="MUB62062.1"/>
    </source>
</evidence>
<proteinExistence type="predicted"/>
<dbReference type="InterPro" id="IPR029062">
    <property type="entry name" value="Class_I_gatase-like"/>
</dbReference>
<feature type="domain" description="DJ-1/PfpI" evidence="1">
    <location>
        <begin position="49"/>
        <end position="128"/>
    </location>
</feature>
<dbReference type="Proteomes" id="UP000434223">
    <property type="component" value="Unassembled WGS sequence"/>
</dbReference>
<accession>A0AAW9WAS3</accession>